<dbReference type="PANTHER" id="PTHR43767:SF12">
    <property type="entry name" value="AMP-DEPENDENT SYNTHETASE AND LIGASE"/>
    <property type="match status" value="1"/>
</dbReference>
<dbReference type="PANTHER" id="PTHR43767">
    <property type="entry name" value="LONG-CHAIN-FATTY-ACID--COA LIGASE"/>
    <property type="match status" value="1"/>
</dbReference>
<evidence type="ECO:0000313" key="2">
    <source>
        <dbReference type="EMBL" id="MFD4216291.1"/>
    </source>
</evidence>
<dbReference type="Pfam" id="PF00501">
    <property type="entry name" value="AMP-binding"/>
    <property type="match status" value="1"/>
</dbReference>
<dbReference type="Proteomes" id="UP001598251">
    <property type="component" value="Unassembled WGS sequence"/>
</dbReference>
<dbReference type="RefSeq" id="WP_280928349.1">
    <property type="nucleotide sequence ID" value="NZ_JBHXLY010000015.1"/>
</dbReference>
<dbReference type="InterPro" id="IPR050237">
    <property type="entry name" value="ATP-dep_AMP-bd_enzyme"/>
</dbReference>
<dbReference type="InterPro" id="IPR042099">
    <property type="entry name" value="ANL_N_sf"/>
</dbReference>
<organism evidence="2 3">
    <name type="scientific">Streptomyces sindenensis</name>
    <dbReference type="NCBI Taxonomy" id="67363"/>
    <lineage>
        <taxon>Bacteria</taxon>
        <taxon>Bacillati</taxon>
        <taxon>Actinomycetota</taxon>
        <taxon>Actinomycetes</taxon>
        <taxon>Kitasatosporales</taxon>
        <taxon>Streptomycetaceae</taxon>
        <taxon>Streptomyces</taxon>
    </lineage>
</organism>
<feature type="domain" description="AMP-dependent synthetase/ligase" evidence="1">
    <location>
        <begin position="10"/>
        <end position="118"/>
    </location>
</feature>
<evidence type="ECO:0000313" key="3">
    <source>
        <dbReference type="Proteomes" id="UP001598251"/>
    </source>
</evidence>
<sequence length="247" mass="25614">MSNLATALVETAQRYPQDLAVQGAGRFLTYAELDEFSARAAGGLLAHGVVPGDRVGLRLPSSPAFTVLFFGALRTGAITVPLSPMGRSLAVPPRHDACGTRLVFTAPDPATAQEARGGDTTLVPVGSDFLDQMTFWPQHTSVTDRGDHDPAAMVRTEGTARSALSITFSHRALREAALTARAPVGGTAMNNERLCASFPSAGPAYGLTALMQSGACLSARGGRAAVSPGRRGEIAALCLATGPGERR</sequence>
<dbReference type="Gene3D" id="3.40.50.12780">
    <property type="entry name" value="N-terminal domain of ligase-like"/>
    <property type="match status" value="1"/>
</dbReference>
<dbReference type="InterPro" id="IPR000873">
    <property type="entry name" value="AMP-dep_synth/lig_dom"/>
</dbReference>
<keyword evidence="3" id="KW-1185">Reference proteome</keyword>
<name>A0ABW6EQM7_9ACTN</name>
<protein>
    <submittedName>
        <fullName evidence="2">AMP-binding protein</fullName>
    </submittedName>
</protein>
<dbReference type="EMBL" id="JBHXOF010000019">
    <property type="protein sequence ID" value="MFD4216291.1"/>
    <property type="molecule type" value="Genomic_DNA"/>
</dbReference>
<comment type="caution">
    <text evidence="2">The sequence shown here is derived from an EMBL/GenBank/DDBJ whole genome shotgun (WGS) entry which is preliminary data.</text>
</comment>
<evidence type="ECO:0000259" key="1">
    <source>
        <dbReference type="Pfam" id="PF00501"/>
    </source>
</evidence>
<gene>
    <name evidence="2" type="ORF">ACFWSS_25825</name>
</gene>
<reference evidence="2 3" key="1">
    <citation type="submission" date="2024-09" db="EMBL/GenBank/DDBJ databases">
        <title>The Natural Products Discovery Center: Release of the First 8490 Sequenced Strains for Exploring Actinobacteria Biosynthetic Diversity.</title>
        <authorList>
            <person name="Kalkreuter E."/>
            <person name="Kautsar S.A."/>
            <person name="Yang D."/>
            <person name="Bader C.D."/>
            <person name="Teijaro C.N."/>
            <person name="Fluegel L."/>
            <person name="Davis C.M."/>
            <person name="Simpson J.R."/>
            <person name="Lauterbach L."/>
            <person name="Steele A.D."/>
            <person name="Gui C."/>
            <person name="Meng S."/>
            <person name="Li G."/>
            <person name="Viehrig K."/>
            <person name="Ye F."/>
            <person name="Su P."/>
            <person name="Kiefer A.F."/>
            <person name="Nichols A."/>
            <person name="Cepeda A.J."/>
            <person name="Yan W."/>
            <person name="Fan B."/>
            <person name="Jiang Y."/>
            <person name="Adhikari A."/>
            <person name="Zheng C.-J."/>
            <person name="Schuster L."/>
            <person name="Cowan T.M."/>
            <person name="Smanski M.J."/>
            <person name="Chevrette M.G."/>
            <person name="De Carvalho L.P.S."/>
            <person name="Shen B."/>
        </authorList>
    </citation>
    <scope>NUCLEOTIDE SEQUENCE [LARGE SCALE GENOMIC DNA]</scope>
    <source>
        <strain evidence="2 3">NPDC058546</strain>
    </source>
</reference>
<accession>A0ABW6EQM7</accession>
<proteinExistence type="predicted"/>
<dbReference type="SUPFAM" id="SSF56801">
    <property type="entry name" value="Acetyl-CoA synthetase-like"/>
    <property type="match status" value="1"/>
</dbReference>